<keyword evidence="1" id="KW-0812">Transmembrane</keyword>
<proteinExistence type="predicted"/>
<gene>
    <name evidence="2" type="ORF">PoMZ_12702</name>
</gene>
<evidence type="ECO:0000313" key="2">
    <source>
        <dbReference type="EMBL" id="QBZ65739.1"/>
    </source>
</evidence>
<name>A0A4P7NTN0_PYROR</name>
<keyword evidence="1" id="KW-1133">Transmembrane helix</keyword>
<dbReference type="EMBL" id="CP034210">
    <property type="protein sequence ID" value="QBZ65739.1"/>
    <property type="molecule type" value="Genomic_DNA"/>
</dbReference>
<accession>A0A4P7NTN0</accession>
<organism evidence="2 3">
    <name type="scientific">Pyricularia oryzae</name>
    <name type="common">Rice blast fungus</name>
    <name type="synonym">Magnaporthe oryzae</name>
    <dbReference type="NCBI Taxonomy" id="318829"/>
    <lineage>
        <taxon>Eukaryota</taxon>
        <taxon>Fungi</taxon>
        <taxon>Dikarya</taxon>
        <taxon>Ascomycota</taxon>
        <taxon>Pezizomycotina</taxon>
        <taxon>Sordariomycetes</taxon>
        <taxon>Sordariomycetidae</taxon>
        <taxon>Magnaporthales</taxon>
        <taxon>Pyriculariaceae</taxon>
        <taxon>Pyricularia</taxon>
    </lineage>
</organism>
<keyword evidence="1" id="KW-0472">Membrane</keyword>
<evidence type="ECO:0000313" key="3">
    <source>
        <dbReference type="Proteomes" id="UP000294847"/>
    </source>
</evidence>
<dbReference type="AlphaFoldDB" id="A0A4P7NTN0"/>
<reference evidence="2 3" key="1">
    <citation type="journal article" date="2019" name="Mol. Biol. Evol.">
        <title>Blast fungal genomes show frequent chromosomal changes, gene gains and losses, and effector gene turnover.</title>
        <authorList>
            <person name="Gomez Luciano L.B."/>
            <person name="Jason Tsai I."/>
            <person name="Chuma I."/>
            <person name="Tosa Y."/>
            <person name="Chen Y.H."/>
            <person name="Li J.Y."/>
            <person name="Li M.Y."/>
            <person name="Jade Lu M.Y."/>
            <person name="Nakayashiki H."/>
            <person name="Li W.H."/>
        </authorList>
    </citation>
    <scope>NUCLEOTIDE SEQUENCE [LARGE SCALE GENOMIC DNA]</scope>
    <source>
        <strain evidence="2">MZ5-1-6</strain>
    </source>
</reference>
<protein>
    <submittedName>
        <fullName evidence="2">Uncharacterized protein</fullName>
    </submittedName>
</protein>
<evidence type="ECO:0000256" key="1">
    <source>
        <dbReference type="SAM" id="Phobius"/>
    </source>
</evidence>
<feature type="transmembrane region" description="Helical" evidence="1">
    <location>
        <begin position="48"/>
        <end position="72"/>
    </location>
</feature>
<dbReference type="Proteomes" id="UP000294847">
    <property type="component" value="Chromosome 7"/>
</dbReference>
<sequence length="86" mass="10054">MVEMKDPALTQHWNDWNWTGTRQCLGRCGPFRFPTCPHGMRQFSGHPLTFALVCSFFFSLPFAWFQSVLFGFRPTQPVLFYLGRFG</sequence>